<dbReference type="NCBIfam" id="TIGR01182">
    <property type="entry name" value="eda"/>
    <property type="match status" value="1"/>
</dbReference>
<dbReference type="NCBIfam" id="NF005673">
    <property type="entry name" value="PRK07455.1"/>
    <property type="match status" value="1"/>
</dbReference>
<evidence type="ECO:0000256" key="5">
    <source>
        <dbReference type="ARBA" id="ARBA00023277"/>
    </source>
</evidence>
<dbReference type="OrthoDB" id="9802667at2"/>
<name>A0A1U7IYE2_9CYAN</name>
<dbReference type="Gene3D" id="3.20.20.70">
    <property type="entry name" value="Aldolase class I"/>
    <property type="match status" value="1"/>
</dbReference>
<evidence type="ECO:0000256" key="2">
    <source>
        <dbReference type="ARBA" id="ARBA00006906"/>
    </source>
</evidence>
<dbReference type="Proteomes" id="UP000185557">
    <property type="component" value="Unassembled WGS sequence"/>
</dbReference>
<evidence type="ECO:0000313" key="7">
    <source>
        <dbReference type="Proteomes" id="UP000185557"/>
    </source>
</evidence>
<dbReference type="Pfam" id="PF01081">
    <property type="entry name" value="Aldolase"/>
    <property type="match status" value="1"/>
</dbReference>
<accession>A0A1U7IYE2</accession>
<dbReference type="PANTHER" id="PTHR30246:SF1">
    <property type="entry name" value="2-DEHYDRO-3-DEOXY-6-PHOSPHOGALACTONATE ALDOLASE-RELATED"/>
    <property type="match status" value="1"/>
</dbReference>
<dbReference type="STRING" id="549789.NIES30_24105"/>
<evidence type="ECO:0000313" key="6">
    <source>
        <dbReference type="EMBL" id="OKH43771.1"/>
    </source>
</evidence>
<dbReference type="SUPFAM" id="SSF51569">
    <property type="entry name" value="Aldolase"/>
    <property type="match status" value="1"/>
</dbReference>
<gene>
    <name evidence="6" type="ORF">NIES30_24105</name>
</gene>
<comment type="caution">
    <text evidence="6">The sequence shown here is derived from an EMBL/GenBank/DDBJ whole genome shotgun (WGS) entry which is preliminary data.</text>
</comment>
<keyword evidence="4" id="KW-0456">Lyase</keyword>
<comment type="subunit">
    <text evidence="3">Homotrimer.</text>
</comment>
<evidence type="ECO:0000256" key="1">
    <source>
        <dbReference type="ARBA" id="ARBA00004761"/>
    </source>
</evidence>
<dbReference type="AlphaFoldDB" id="A0A1U7IYE2"/>
<dbReference type="CDD" id="cd00452">
    <property type="entry name" value="KDPG_aldolase"/>
    <property type="match status" value="1"/>
</dbReference>
<reference evidence="6 7" key="1">
    <citation type="submission" date="2016-11" db="EMBL/GenBank/DDBJ databases">
        <title>Draft Genome Sequences of Nine Cyanobacterial Strains from Diverse Habitats.</title>
        <authorList>
            <person name="Zhu T."/>
            <person name="Hou S."/>
            <person name="Lu X."/>
            <person name="Hess W.R."/>
        </authorList>
    </citation>
    <scope>NUCLEOTIDE SEQUENCE [LARGE SCALE GENOMIC DNA]</scope>
    <source>
        <strain evidence="6 7">NIES-30</strain>
    </source>
</reference>
<dbReference type="EMBL" id="MRCG01000029">
    <property type="protein sequence ID" value="OKH43771.1"/>
    <property type="molecule type" value="Genomic_DNA"/>
</dbReference>
<comment type="pathway">
    <text evidence="1">Carbohydrate acid metabolism.</text>
</comment>
<organism evidence="6 7">
    <name type="scientific">Phormidium tenue NIES-30</name>
    <dbReference type="NCBI Taxonomy" id="549789"/>
    <lineage>
        <taxon>Bacteria</taxon>
        <taxon>Bacillati</taxon>
        <taxon>Cyanobacteriota</taxon>
        <taxon>Cyanophyceae</taxon>
        <taxon>Oscillatoriophycideae</taxon>
        <taxon>Oscillatoriales</taxon>
        <taxon>Oscillatoriaceae</taxon>
        <taxon>Phormidium</taxon>
    </lineage>
</organism>
<protein>
    <submittedName>
        <fullName evidence="6">Ketohydroxyglutarate aldolase</fullName>
    </submittedName>
</protein>
<dbReference type="PANTHER" id="PTHR30246">
    <property type="entry name" value="2-KETO-3-DEOXY-6-PHOSPHOGLUCONATE ALDOLASE"/>
    <property type="match status" value="1"/>
</dbReference>
<proteinExistence type="inferred from homology"/>
<keyword evidence="5" id="KW-0119">Carbohydrate metabolism</keyword>
<dbReference type="GO" id="GO:0016829">
    <property type="term" value="F:lyase activity"/>
    <property type="evidence" value="ECO:0007669"/>
    <property type="project" value="UniProtKB-KW"/>
</dbReference>
<evidence type="ECO:0000256" key="3">
    <source>
        <dbReference type="ARBA" id="ARBA00011233"/>
    </source>
</evidence>
<dbReference type="InterPro" id="IPR000887">
    <property type="entry name" value="Aldlse_KDPG_KHG"/>
</dbReference>
<sequence>MDKDTFLSLLRQHRAIAVIRTPDLNRGLAMAEAAATGGIHLIEITWNSYHPGDLVSKLRHRLPHCTIGVGTALSKADLKAAVGAGAQFCFCPHSDPALIQLAQQVEIPIVPGALTPGEVVAAWQAGATAVKVFPISAVGGVSYVRSLQGPLAHVPLIPTGGVTVENASAMVQAGAIAVGLSTSLFPTTAVAEQNWAAITTLAAQLVNTLASTDASF</sequence>
<evidence type="ECO:0000256" key="4">
    <source>
        <dbReference type="ARBA" id="ARBA00023239"/>
    </source>
</evidence>
<keyword evidence="7" id="KW-1185">Reference proteome</keyword>
<dbReference type="RefSeq" id="WP_073611006.1">
    <property type="nucleotide sequence ID" value="NZ_MRCG01000029.1"/>
</dbReference>
<dbReference type="InterPro" id="IPR013785">
    <property type="entry name" value="Aldolase_TIM"/>
</dbReference>
<comment type="similarity">
    <text evidence="2">Belongs to the KHG/KDPG aldolase family.</text>
</comment>